<dbReference type="FunFam" id="1.10.287.210:FF:000001">
    <property type="entry name" value="Envelope glycoprotein gp160"/>
    <property type="match status" value="1"/>
</dbReference>
<dbReference type="InterPro" id="IPR037527">
    <property type="entry name" value="Gp160"/>
</dbReference>
<dbReference type="GO" id="GO:0055036">
    <property type="term" value="C:virion membrane"/>
    <property type="evidence" value="ECO:0007669"/>
    <property type="project" value="UniProtKB-SubCell"/>
</dbReference>
<comment type="miscellaneous">
    <text evidence="33">Inhibitors targeting HIV-1 viral envelope proteins are used as antiretroviral drugs. Attachment of virions to the cell surface via non-specific interactions and CD4 binding can be blocked by inhibitors that include cyanovirin-N, cyclotriazadisulfonamide analogs, PRO 2000, TNX 355 and PRO 542. In addition, BMS 806 can block CD4-induced conformational changes. Env interactions with the coreceptor molecules can be targeted by CCR5 antagonists including SCH-D, maraviroc (UK 427857) and aplaviroc (GW 873140), and the CXCR4 antagonist AMD 070. Fusion of viral and cellular membranes can be inhibited by peptides such as enfuvirtide and tifuvirtide (T 1249). Resistance to inhibitors associated with mutations in Env are observed. Most of the time, single mutations confer only a modest reduction in drug susceptibility. Combination of several mutations is usually required to develop a high-level drug resistance.</text>
</comment>
<evidence type="ECO:0000256" key="26">
    <source>
        <dbReference type="ARBA" id="ARBA00023139"/>
    </source>
</evidence>
<evidence type="ECO:0000313" key="37">
    <source>
        <dbReference type="EMBL" id="BAC77466.1"/>
    </source>
</evidence>
<evidence type="ECO:0000256" key="21">
    <source>
        <dbReference type="ARBA" id="ARBA00022890"/>
    </source>
</evidence>
<comment type="similarity">
    <text evidence="33">Belongs to the HIV-1 env protein family.</text>
</comment>
<feature type="disulfide bond" evidence="33">
    <location>
        <begin position="213"/>
        <end position="242"/>
    </location>
</feature>
<evidence type="ECO:0000256" key="28">
    <source>
        <dbReference type="ARBA" id="ARBA00023180"/>
    </source>
</evidence>
<comment type="function">
    <text evidence="33">Surface protein gp120: Attaches the virus to the host lymphoid cell by binding to the primary receptor CD4. This interaction induces a structural rearrangement creating a high affinity binding site for a chemokine coreceptor like CXCR4 and/or CCR5. Acts as a ligand for CD209/DC-SIGN and CLEC4M/DC-SIGNR, which are respectively found on dendritic cells (DCs), and on endothelial cells of liver sinusoids and lymph node sinuses. These interactions allow capture of viral particles at mucosal surfaces by these cells and subsequent transmission to permissive cells. HIV subverts the migration properties of dendritic cells to gain access to CD4+ T-cells in lymph nodes. Virus transmission to permissive T-cells occurs either in trans (without DCs infection, through viral capture and transmission), or in cis (following DCs productive infection, through the usual CD4-gp120 interaction), thereby inducing a robust infection. In trans infection, bound virions remain infectious over days and it is proposed that they are not degraded, but protected in non-lysosomal acidic organelles within the DCs close to the cell membrane thus contributing to the viral infectious potential during DCs' migration from the periphery to the lymphoid tissues. On arrival at lymphoid tissues, intact virions recycle back to DCs' cell surface allowing virus transmission to CD4+ T-cells.</text>
</comment>
<evidence type="ECO:0000256" key="25">
    <source>
        <dbReference type="ARBA" id="ARBA00023136"/>
    </source>
</evidence>
<evidence type="ECO:0000256" key="31">
    <source>
        <dbReference type="ARBA" id="ARBA00023296"/>
    </source>
</evidence>
<dbReference type="GO" id="GO:1903911">
    <property type="term" value="P:positive regulation of receptor clustering"/>
    <property type="evidence" value="ECO:0007669"/>
    <property type="project" value="UniProtKB-UniRule"/>
</dbReference>
<dbReference type="GO" id="GO:0075512">
    <property type="term" value="P:clathrin-dependent endocytosis of virus by host cell"/>
    <property type="evidence" value="ECO:0007669"/>
    <property type="project" value="UniProtKB-UniRule"/>
</dbReference>
<keyword evidence="24 33" id="KW-0175">Coiled coil</keyword>
<dbReference type="GO" id="GO:0019064">
    <property type="term" value="P:fusion of virus membrane with host plasma membrane"/>
    <property type="evidence" value="ECO:0007669"/>
    <property type="project" value="UniProtKB-UniRule"/>
</dbReference>
<feature type="transmembrane region" description="Helical" evidence="34">
    <location>
        <begin position="20"/>
        <end position="41"/>
    </location>
</feature>
<feature type="short sequence motif" description="Di-leucine internalization motif" evidence="33">
    <location>
        <begin position="858"/>
        <end position="859"/>
    </location>
</feature>
<evidence type="ECO:0000256" key="13">
    <source>
        <dbReference type="ARBA" id="ARBA00022685"/>
    </source>
</evidence>
<dbReference type="GO" id="GO:0019062">
    <property type="term" value="P:virion attachment to host cell"/>
    <property type="evidence" value="ECO:0007669"/>
    <property type="project" value="UniProtKB-UniRule"/>
</dbReference>
<feature type="region of interest" description="CD4-binding loop" evidence="33">
    <location>
        <begin position="356"/>
        <end position="366"/>
    </location>
</feature>
<comment type="subunit">
    <text evidence="32">The mature envelope protein (Env) consists of a homotrimer of non-covalently associated gp120-gp41 heterodimers. The resulting complex protrudes from the virus surface as a spike. There seems to be as few as 10 spikes on the average virion. Interacts with host CD4, CCR5 and CXCR4. Gp120 also interacts with the C-type lectins CD209/DC-SIGN and CLEC4M/DC-SIGNR (collectively referred to as DC-SIGN(R)). Gp120 and gp41 interact with GalCer. Gp120 interacts with host ITGA4/ITGB7 complex; on CD4+ T-cells, this interaction results in rapid activation of integrin ITGAL/LFA-1, which facilitates efficient cell-to-cell spreading of HIV-1. Gp120 interacts with cell-associated heparan sulfate; this interaction increases virus infectivity on permissive cells and may be involved in infection of CD4- cells.</text>
</comment>
<feature type="topological domain" description="Cytoplasmic" evidence="33">
    <location>
        <begin position="702"/>
        <end position="859"/>
    </location>
</feature>
<dbReference type="FunFam" id="2.170.40.20:FF:000001">
    <property type="entry name" value="Envelope glycoprotein gp160"/>
    <property type="match status" value="1"/>
</dbReference>
<keyword evidence="19 33" id="KW-1043">Host membrane</keyword>
<feature type="coiled-coil region" evidence="33">
    <location>
        <begin position="629"/>
        <end position="663"/>
    </location>
</feature>
<dbReference type="FunFam" id="2.170.40.20:FF:000003">
    <property type="entry name" value="Envelope glycoprotein gp160"/>
    <property type="match status" value="1"/>
</dbReference>
<evidence type="ECO:0000256" key="16">
    <source>
        <dbReference type="ARBA" id="ARBA00022729"/>
    </source>
</evidence>
<dbReference type="Proteomes" id="UP000096357">
    <property type="component" value="Genome"/>
</dbReference>
<feature type="chain" id="PRO_5023405210" description="Envelope glycoprotein gp160" evidence="33">
    <location>
        <begin position="32"/>
        <end position="859"/>
    </location>
</feature>
<evidence type="ECO:0000256" key="6">
    <source>
        <dbReference type="ARBA" id="ARBA00004650"/>
    </source>
</evidence>
<evidence type="ECO:0000259" key="36">
    <source>
        <dbReference type="Pfam" id="PF00517"/>
    </source>
</evidence>
<name>Q7SV22_HV1</name>
<feature type="domain" description="Human immunodeficiency virus 1 envelope glycoprotein Gp120" evidence="35">
    <location>
        <begin position="137"/>
        <end position="506"/>
    </location>
</feature>
<comment type="subcellular location">
    <subcellularLocation>
        <location evidence="3">Host cell membrane</location>
        <topology evidence="3">Peripheral membrane protein</topology>
    </subcellularLocation>
    <subcellularLocation>
        <location evidence="1">Host cell membrane</location>
        <topology evidence="1">Single-pass type I membrane protein</topology>
    </subcellularLocation>
    <subcellularLocation>
        <location evidence="2">Host endosome membrane</location>
        <topology evidence="2">Peripheral membrane protein</topology>
    </subcellularLocation>
    <subcellularLocation>
        <location evidence="5">Host endosome membrane</location>
        <topology evidence="5">Single-pass type I membrane protein</topology>
    </subcellularLocation>
    <subcellularLocation>
        <location evidence="6">Virion membrane</location>
        <topology evidence="6">Peripheral membrane protein</topology>
    </subcellularLocation>
    <subcellularLocation>
        <location evidence="4">Virion membrane</location>
        <topology evidence="4">Single-pass type I membrane protein</topology>
    </subcellularLocation>
</comment>
<keyword evidence="11 33" id="KW-0945">Host-virus interaction</keyword>
<protein>
    <recommendedName>
        <fullName evidence="33">Envelope glycoprotein gp160</fullName>
    </recommendedName>
    <alternativeName>
        <fullName evidence="33">Env polyprotein</fullName>
    </alternativeName>
    <component>
        <recommendedName>
            <fullName evidence="33">Surface protein gp120</fullName>
            <shortName evidence="33">SU</shortName>
        </recommendedName>
        <alternativeName>
            <fullName evidence="33">Glycoprotein 120</fullName>
            <shortName evidence="33">gp120</shortName>
        </alternativeName>
    </component>
    <component>
        <recommendedName>
            <fullName evidence="33">Transmembrane protein gp41</fullName>
            <shortName evidence="33">TM</shortName>
        </recommendedName>
        <alternativeName>
            <fullName evidence="33">Glycoprotein 41</fullName>
            <shortName evidence="33">gp41</shortName>
        </alternativeName>
    </component>
</protein>
<keyword evidence="20 33" id="KW-0261">Viral envelope protein</keyword>
<dbReference type="GO" id="GO:0044175">
    <property type="term" value="C:host cell endosome membrane"/>
    <property type="evidence" value="ECO:0007669"/>
    <property type="project" value="UniProtKB-SubCell"/>
</dbReference>
<keyword evidence="18 33" id="KW-0946">Virion</keyword>
<evidence type="ECO:0000256" key="7">
    <source>
        <dbReference type="ARBA" id="ARBA00022506"/>
    </source>
</evidence>
<evidence type="ECO:0000256" key="2">
    <source>
        <dbReference type="ARBA" id="ARBA00004433"/>
    </source>
</evidence>
<evidence type="ECO:0000256" key="1">
    <source>
        <dbReference type="ARBA" id="ARBA00004402"/>
    </source>
</evidence>
<dbReference type="Gene3D" id="1.20.5.490">
    <property type="entry name" value="Single helix bin"/>
    <property type="match status" value="1"/>
</dbReference>
<comment type="function">
    <text evidence="33">Transmembrane protein gp41: Acts as a class I viral fusion protein. Under the current model, the protein has at least 3 conformational states: pre-fusion native state, pre-hairpin intermediate state, and post-fusion hairpin state. During fusion of viral and target intracellular membranes, the coiled coil regions (heptad repeats) assume a trimer-of-hairpins structure, positioning the fusion peptide in close proximity to the C-terminal region of the ectodomain. The formation of this structure appears to drive apposition and subsequent fusion of viral and target cell membranes. Complete fusion occurs in host cell endosomes and is dynamin-dependent, however some lipid transfer might occur at the plasma membrane. The virus undergoes clathrin-dependent internalization long before endosomal fusion, thus minimizing the surface exposure of conserved viral epitopes during fusion and reducing the efficacy of inhibitors targeting these epitopes. Membranes fusion leads to delivery of the nucleocapsid into the cytoplasm.</text>
</comment>
<dbReference type="SUPFAM" id="SSF58069">
    <property type="entry name" value="Virus ectodomain"/>
    <property type="match status" value="1"/>
</dbReference>
<feature type="lipid moiety-binding region" description="S-palmitoyl cysteine; by host" evidence="33">
    <location>
        <position position="760"/>
    </location>
</feature>
<dbReference type="GO" id="GO:0019082">
    <property type="term" value="P:viral protein processing"/>
    <property type="evidence" value="ECO:0007669"/>
    <property type="project" value="UniProtKB-UniRule"/>
</dbReference>
<proteinExistence type="inferred from homology"/>
<evidence type="ECO:0000256" key="9">
    <source>
        <dbReference type="ARBA" id="ARBA00022511"/>
    </source>
</evidence>
<evidence type="ECO:0000256" key="4">
    <source>
        <dbReference type="ARBA" id="ARBA00004563"/>
    </source>
</evidence>
<comment type="PTM">
    <text evidence="33">Specific enzymatic cleavages in vivo yield mature proteins. Envelope glycoproteins are synthesized as a inactive precursor that is heavily N-glycosylated and processed likely by host cell furin in the Golgi to yield the mature SU and TM proteins. The cleavage site between SU and TM requires the minimal sequence [KR]-X-[KR]-R. About 2 of the 9 disulfide bonds of gp41 are reduced by P4HB/PDI, following binding to CD4 receptor.</text>
</comment>
<keyword evidence="27 33" id="KW-1015">Disulfide bond</keyword>
<dbReference type="EMBL" id="AB097867">
    <property type="protein sequence ID" value="BAC77466.1"/>
    <property type="molecule type" value="Genomic_DNA"/>
</dbReference>
<sequence length="859" mass="97951">MRVKETQMNWPNLWKWGTLIIGLVIICSAADNLWVTVYYGVPVWKEATTTLFCASDAKAYETEVHNVWATHACVPTDPNPQEVVLENVTENFNMWKNDMVEQMHEDIISLWDQSLKPCVKLTPLCVTLNCTNVESDNITTVKNTTDEVRNCSFNTTTEMRDKQQKVYALFYKLDVVPIDNDSRTSYRLINCDTSVITQACPKVSFEPIPIHYCTPAGFAILKCNNKKFNGTGPCTNVSTVQCTHGIRPVVSTQLLLNGSLAEEEVVIRSSNFTNNAKVIIVQLNESVEINCTRPNNNTRKSIHLGPGRTWYATGQIIGEIRQAHCNLSSTKWYNTLKQITEKLREQFNKTIIFNQSSGGDPEIVMHSFNCGGEFFYCNTSQLFNSIWNDTHSIWNGTIWNGTRNDTNITLPCRIKQIVNMWQEVGKAMYAPPIRGQIRCSSNITGLLLTRDGGNDKNETTETFRPGGGDMRDNWRSELYKYKIVKIEPLGVAPTKAKRRVVQREKRAVGTIGAMFLGFLGAAGSTMGAASITLTVQARQLLSGIVQQQRNLLMAIEAQQHLLQLTVWGIKQLQARVLAIERYLKDQQLLGIWGCSGKLICTTAVPWNTSWSNKSLNGIWDNMTWMQWEREINKYTREIYTLIEESQNQQEKNELELLELNKWASLWNWFDITKWLWYIKIFIMIVGGLIGLRIIFAVLSIVNRVRQGYSPLSFQTPIHHQRELDSPERIEEEGGEQGRDRSVRLVSGFLAIAWDDLRSLCLFLYHRLRDFILIAARTVELLGHSSLKGLRRGWESLKYLGNLLSYWGQELKISAISLLDTIAIAVAGWTDRVIEVAQRAWRAVIHIPRRIRQGLERALL</sequence>
<dbReference type="Gene3D" id="2.170.40.20">
    <property type="entry name" value="Human immunodeficiency virus 1, Gp160, envelope glycoprotein"/>
    <property type="match status" value="2"/>
</dbReference>
<dbReference type="InterPro" id="IPR036377">
    <property type="entry name" value="Gp120_core_sf"/>
</dbReference>
<keyword evidence="15 33" id="KW-0053">Apoptosis</keyword>
<keyword evidence="29 33" id="KW-0899">Viral immunoevasion</keyword>
<comment type="miscellaneous">
    <text evidence="33">HIV-1 lineages are divided in three main groups, M (for Major), O (for Outlier), and N (for New, or Non-M, Non-O). The vast majority of strains found worldwide belong to the group M. Group O seems to be endemic to and largely confined to Cameroon and neighboring countries in West Central Africa, where these viruses represent a small minority of HIV-1 strains. The group N is represented by a limited number of isolates from Cameroonian persons. The group M is further subdivided in 9 clades or subtypes (A to D, F to H, J and K).</text>
</comment>
<gene>
    <name evidence="33 37" type="primary">env</name>
</gene>
<dbReference type="FunFam" id="1.20.5.490:FF:000001">
    <property type="entry name" value="Envelope glycoprotein gp160"/>
    <property type="match status" value="1"/>
</dbReference>
<dbReference type="InterPro" id="IPR000328">
    <property type="entry name" value="GP41-like"/>
</dbReference>
<comment type="domain">
    <text evidence="33">The CD4-binding region is targeted by the antibody b12.</text>
</comment>
<evidence type="ECO:0000256" key="23">
    <source>
        <dbReference type="ARBA" id="ARBA00023046"/>
    </source>
</evidence>
<keyword evidence="10 33" id="KW-1165">Clathrin-mediated endocytosis of virus by host</keyword>
<feature type="disulfide bond" evidence="33">
    <location>
        <begin position="223"/>
        <end position="234"/>
    </location>
</feature>
<keyword evidence="25 33" id="KW-0472">Membrane</keyword>
<evidence type="ECO:0000256" key="17">
    <source>
        <dbReference type="ARBA" id="ARBA00022804"/>
    </source>
</evidence>
<dbReference type="GO" id="GO:0005198">
    <property type="term" value="F:structural molecule activity"/>
    <property type="evidence" value="ECO:0007669"/>
    <property type="project" value="UniProtKB-UniRule"/>
</dbReference>
<dbReference type="Gene3D" id="1.10.287.210">
    <property type="match status" value="1"/>
</dbReference>
<evidence type="ECO:0000256" key="3">
    <source>
        <dbReference type="ARBA" id="ARBA00004505"/>
    </source>
</evidence>
<dbReference type="GO" id="GO:0039654">
    <property type="term" value="P:fusion of virus membrane with host endosome membrane"/>
    <property type="evidence" value="ECO:0007669"/>
    <property type="project" value="UniProtKB-UniRule"/>
</dbReference>
<keyword evidence="23 33" id="KW-1039">Host endosome</keyword>
<comment type="caution">
    <text evidence="33 34">Lacks conserved residue(s) required for the propagation of feature annotation.</text>
</comment>
<dbReference type="GO" id="GO:0019031">
    <property type="term" value="C:viral envelope"/>
    <property type="evidence" value="ECO:0007669"/>
    <property type="project" value="UniProtKB-KW"/>
</dbReference>
<feature type="transmembrane region" description="Helical" evidence="34">
    <location>
        <begin position="674"/>
        <end position="701"/>
    </location>
</feature>
<evidence type="ECO:0000256" key="14">
    <source>
        <dbReference type="ARBA" id="ARBA00022692"/>
    </source>
</evidence>
<comment type="domain">
    <text evidence="33">The YXXL motif is involved in determining the exact site of viral release at the surface of infected mononuclear cells and promotes endocytosis. YXXL and di-leucine endocytosis motifs interact directly or indirectly with the clathrin adapter complexes, opperate independently, and their activities are not additive.</text>
</comment>
<reference evidence="37 38" key="1">
    <citation type="submission" date="2002-12" db="EMBL/GenBank/DDBJ databases">
        <title>High prevalence of diverse forms of HIV-1 intersubtype recombinants in Central Myanmar: geographical hot spot of extensive recombination.</title>
        <authorList>
            <person name="Takebe Y."/>
            <person name="Motomura K."/>
            <person name="Tatsumi M."/>
            <person name="Lwin H."/>
            <person name="Zaw M."/>
            <person name="Kusagawa S."/>
        </authorList>
    </citation>
    <scope>NUCLEOTIDE SEQUENCE [LARGE SCALE GENOMIC DNA]</scope>
    <source>
        <strain evidence="37">MCSW104</strain>
    </source>
</reference>
<evidence type="ECO:0000256" key="29">
    <source>
        <dbReference type="ARBA" id="ARBA00023280"/>
    </source>
</evidence>
<keyword evidence="17 33" id="KW-1161">Viral attachment to host cell</keyword>
<keyword evidence="22 33" id="KW-1133">Transmembrane helix</keyword>
<evidence type="ECO:0000256" key="11">
    <source>
        <dbReference type="ARBA" id="ARBA00022581"/>
    </source>
</evidence>
<comment type="subcellular location">
    <molecule>Transmembrane protein gp41</molecule>
    <subcellularLocation>
        <location evidence="33">Virion membrane</location>
        <topology evidence="33">Single-pass type I membrane protein</topology>
    </subcellularLocation>
    <subcellularLocation>
        <location evidence="33">Host cell membrane</location>
        <topology evidence="33">Single-pass type I membrane protein</topology>
    </subcellularLocation>
    <subcellularLocation>
        <location evidence="33">Host endosome membrane</location>
        <topology evidence="33">Single-pass type I membrane protein</topology>
    </subcellularLocation>
    <text evidence="33">It is probably concentrated at the site of budding and incorporated into the virions possibly by contacts between the cytoplasmic tail of Env and the N-terminus of Gag.</text>
</comment>
<organism evidence="37 38">
    <name type="scientific">Human immunodeficiency virus type 1</name>
    <name type="common">HIV-1</name>
    <dbReference type="NCBI Taxonomy" id="11676"/>
    <lineage>
        <taxon>Viruses</taxon>
        <taxon>Riboviria</taxon>
        <taxon>Pararnavirae</taxon>
        <taxon>Artverviricota</taxon>
        <taxon>Revtraviricetes</taxon>
        <taxon>Ortervirales</taxon>
        <taxon>Retroviridae</taxon>
        <taxon>Orthoretrovirinae</taxon>
        <taxon>Lentivirus</taxon>
        <taxon>Lentivirus humimdef1</taxon>
    </lineage>
</organism>
<evidence type="ECO:0000259" key="35">
    <source>
        <dbReference type="Pfam" id="PF00516"/>
    </source>
</evidence>
<evidence type="ECO:0000256" key="19">
    <source>
        <dbReference type="ARBA" id="ARBA00022870"/>
    </source>
</evidence>
<comment type="PTM">
    <text evidence="33">Highly glycosylated by host. The high number of glycan on the protein is reffered to as 'glycan shield' because it contributes to hide protein sequence from adaptive immune system.</text>
</comment>
<keyword evidence="14 33" id="KW-0812">Transmembrane</keyword>
<evidence type="ECO:0000256" key="20">
    <source>
        <dbReference type="ARBA" id="ARBA00022879"/>
    </source>
</evidence>
<keyword evidence="12 33" id="KW-1162">Viral penetration into host cytoplasm</keyword>
<dbReference type="InterPro" id="IPR000777">
    <property type="entry name" value="HIV1_Gp120"/>
</dbReference>
<keyword evidence="28 33" id="KW-0325">Glycoprotein</keyword>
<evidence type="ECO:0000256" key="34">
    <source>
        <dbReference type="RuleBase" id="RU363095"/>
    </source>
</evidence>
<keyword evidence="16 33" id="KW-0732">Signal</keyword>
<evidence type="ECO:0000256" key="22">
    <source>
        <dbReference type="ARBA" id="ARBA00022989"/>
    </source>
</evidence>
<accession>Q7SV22</accession>
<dbReference type="Pfam" id="PF00516">
    <property type="entry name" value="GP120"/>
    <property type="match status" value="1"/>
</dbReference>
<evidence type="ECO:0000256" key="32">
    <source>
        <dbReference type="ARBA" id="ARBA00062028"/>
    </source>
</evidence>
<dbReference type="GO" id="GO:0016020">
    <property type="term" value="C:membrane"/>
    <property type="evidence" value="ECO:0007669"/>
    <property type="project" value="UniProtKB-UniRule"/>
</dbReference>
<feature type="disulfide bond" evidence="33">
    <location>
        <begin position="594"/>
        <end position="600"/>
    </location>
</feature>
<evidence type="ECO:0000256" key="30">
    <source>
        <dbReference type="ARBA" id="ARBA00023288"/>
    </source>
</evidence>
<dbReference type="CDD" id="cd09909">
    <property type="entry name" value="HIV-1-like_HR1-HR2"/>
    <property type="match status" value="1"/>
</dbReference>
<evidence type="ECO:0000256" key="33">
    <source>
        <dbReference type="HAMAP-Rule" id="MF_04083"/>
    </source>
</evidence>
<comment type="subunit">
    <text evidence="33">The mature envelope protein (Env) consists of a homotrimer of non-covalently associated gp120-gp41 heterodimers. The resulting complex protrudes from the virus surface as a spike. There seems to be as few as 10 spikes on the average virion. Surface protein gp120 interacts with host CD4, CCR5 and CXCR4. Gp120 also interacts with the C-type lectins CD209/DC-SIGN and CLEC4M/DC-SIGNR (collectively referred to as DC-SIGN(R)). Gp120 and gp41 interact with GalCer. Gp120 interacts with host ITGA4/ITGB7 complex; on CD4+ T-cells, this interaction results in rapid activation of integrin ITGAL/LFA-1, which facilitates efficient cell-to-cell spreading of HIV-1. Gp120 interacts with cell-associated heparan sulfate; this interaction increases virus infectivity on permissive cells and may be involved in infection of CD4- cells.</text>
</comment>
<organismHost>
    <name type="scientific">Homo sapiens</name>
    <name type="common">Human</name>
    <dbReference type="NCBI Taxonomy" id="9606"/>
</organismHost>
<evidence type="ECO:0000256" key="12">
    <source>
        <dbReference type="ARBA" id="ARBA00022595"/>
    </source>
</evidence>
<feature type="region of interest" description="Immunosuppression" evidence="33">
    <location>
        <begin position="570"/>
        <end position="588"/>
    </location>
</feature>
<feature type="short sequence motif" description="YXXL motif; contains endocytosis signal" evidence="33">
    <location>
        <begin position="708"/>
        <end position="711"/>
    </location>
</feature>
<dbReference type="Pfam" id="PF00517">
    <property type="entry name" value="GP41"/>
    <property type="match status" value="1"/>
</dbReference>
<comment type="domain">
    <text evidence="33">Some of the most genetically diverse regions of the viral genome are present in Env. They are called variable regions 1 through 5 (V1 through V5). Coreceptor usage of gp120 is determined mainly by the primary structure of the third variable region (V3) in the outer domain of gp120. The sequence of V3 determines which coreceptor, CCR5 and/or CXCR4 (corresponding to R5/macrophage, X4/T cell and R5X4/T cell and macrophage tropism), is used to trigger the fusion potential of the Env complex, and hence which cells the virus can infect. Binding to CCR5 involves a region adjacent in addition to V3.</text>
</comment>
<keyword evidence="30 33" id="KW-0449">Lipoprotein</keyword>
<feature type="region of interest" description="MPER; binding to GalCer" evidence="33">
    <location>
        <begin position="658"/>
        <end position="679"/>
    </location>
</feature>
<comment type="domain">
    <text evidence="33">The membrane proximal external region (MPER) present in gp41 is a tryptophan-rich region recognized by the antibodies 2F5, Z13, and 4E10. MPER seems to play a role in fusion.</text>
</comment>
<keyword evidence="9 33" id="KW-1032">Host cell membrane</keyword>
<evidence type="ECO:0000256" key="18">
    <source>
        <dbReference type="ARBA" id="ARBA00022844"/>
    </source>
</evidence>
<keyword evidence="13 33" id="KW-0165">Cleavage on pair of basic residues</keyword>
<dbReference type="HAMAP" id="MF_04083">
    <property type="entry name" value="HIV_ENV"/>
    <property type="match status" value="1"/>
</dbReference>
<comment type="function">
    <text evidence="33">Envelope glycoprotein gp160: Oligomerizes in the host endoplasmic reticulum into predominantly trimers. In a second time, gp160 transits in the host Golgi, where glycosylation is completed. The precursor is then proteolytically cleaved in the trans-Golgi and thereby activated by cellular furin or furin-like proteases to produce gp120 and gp41.</text>
</comment>
<evidence type="ECO:0000256" key="27">
    <source>
        <dbReference type="ARBA" id="ARBA00023157"/>
    </source>
</evidence>
<evidence type="ECO:0000313" key="38">
    <source>
        <dbReference type="Proteomes" id="UP000096357"/>
    </source>
</evidence>
<dbReference type="GO" id="GO:0020002">
    <property type="term" value="C:host cell plasma membrane"/>
    <property type="evidence" value="ECO:0007669"/>
    <property type="project" value="UniProtKB-SubCell"/>
</dbReference>
<evidence type="ECO:0000256" key="8">
    <source>
        <dbReference type="ARBA" id="ARBA00022510"/>
    </source>
</evidence>
<evidence type="ECO:0000256" key="24">
    <source>
        <dbReference type="ARBA" id="ARBA00023054"/>
    </source>
</evidence>
<feature type="disulfide bond" evidence="33">
    <location>
        <begin position="53"/>
        <end position="73"/>
    </location>
</feature>
<dbReference type="GO" id="GO:1903908">
    <property type="term" value="P:positive regulation of plasma membrane raft polarization"/>
    <property type="evidence" value="ECO:0007669"/>
    <property type="project" value="UniProtKB-UniRule"/>
</dbReference>
<keyword evidence="21 33" id="KW-1164">Virus endocytosis by host</keyword>
<comment type="PTM">
    <text evidence="33">Palmitoylation of the transmembrane protein and of Env polyprotein (prior to its proteolytic cleavage) is essential for their association with host cell membrane lipid rafts. Palmitoylation is therefore required for envelope trafficking to classical lipid rafts, but not for viral replication.</text>
</comment>
<comment type="subcellular location">
    <molecule>Surface protein gp120</molecule>
    <subcellularLocation>
        <location evidence="33">Virion membrane</location>
        <topology evidence="33">Peripheral membrane protein</topology>
    </subcellularLocation>
    <subcellularLocation>
        <location evidence="33">Host cell membrane</location>
        <topology evidence="33">Peripheral membrane protein</topology>
    </subcellularLocation>
    <subcellularLocation>
        <location evidence="33">Host endosome membrane</location>
        <topology evidence="33">Single-pass type I membrane protein</topology>
    </subcellularLocation>
    <text evidence="33">The surface protein is not anchored to the viral envelope, but associates with the extravirion surface through its binding to TM. It is probably concentrated at the site of budding and incorporated into the virions possibly by contacts between the cytoplasmic tail of Env and the N-terminus of Gag.</text>
</comment>
<dbReference type="SUPFAM" id="SSF56502">
    <property type="entry name" value="gp120 core"/>
    <property type="match status" value="2"/>
</dbReference>
<evidence type="ECO:0000256" key="5">
    <source>
        <dbReference type="ARBA" id="ARBA00004578"/>
    </source>
</evidence>
<evidence type="ECO:0000256" key="10">
    <source>
        <dbReference type="ARBA" id="ARBA00022570"/>
    </source>
</evidence>
<keyword evidence="26 33" id="KW-0564">Palmitate</keyword>
<feature type="chain" id="PRO_5023405211" description="Transmembrane protein gp41" evidence="33">
    <location>
        <begin position="507"/>
        <end position="859"/>
    </location>
</feature>
<feature type="domain" description="Retroviral envelope protein GP41-like" evidence="36">
    <location>
        <begin position="526"/>
        <end position="718"/>
    </location>
</feature>
<feature type="site" description="Cleavage; by host furin" evidence="33">
    <location>
        <begin position="506"/>
        <end position="507"/>
    </location>
</feature>
<keyword evidence="7 33" id="KW-1168">Fusion of virus membrane with host membrane</keyword>
<keyword evidence="8 33" id="KW-1170">Fusion of virus membrane with host endosomal membrane</keyword>
<comment type="domain">
    <text evidence="33 34">The 17 amino acids long immunosuppressive region is present in many retroviral envelope proteins. Synthetic peptides derived from this relatively conserved sequence inhibit immune function in vitro and in vivo.</text>
</comment>
<evidence type="ECO:0000256" key="15">
    <source>
        <dbReference type="ARBA" id="ARBA00022703"/>
    </source>
</evidence>
<dbReference type="GO" id="GO:0052031">
    <property type="term" value="P:symbiont-mediated perturbation of host defense response"/>
    <property type="evidence" value="ECO:0007669"/>
    <property type="project" value="UniProtKB-UniRule"/>
</dbReference>
<keyword evidence="31 33" id="KW-1160">Virus entry into host cell</keyword>